<dbReference type="CDD" id="cd00586">
    <property type="entry name" value="4HBT"/>
    <property type="match status" value="1"/>
</dbReference>
<gene>
    <name evidence="1" type="ORF">UFOPK2342_01058</name>
    <name evidence="2" type="ORF">UFOPK2423_00299</name>
    <name evidence="3" type="ORF">UFOPK3266_00348</name>
    <name evidence="4" type="ORF">UFOPK4367_00254</name>
</gene>
<dbReference type="EMBL" id="CAFBRC010000011">
    <property type="protein sequence ID" value="CAB5072194.1"/>
    <property type="molecule type" value="Genomic_DNA"/>
</dbReference>
<dbReference type="EMBL" id="CAEZXB010000020">
    <property type="protein sequence ID" value="CAB4679842.1"/>
    <property type="molecule type" value="Genomic_DNA"/>
</dbReference>
<protein>
    <submittedName>
        <fullName evidence="1">Unannotated protein</fullName>
    </submittedName>
</protein>
<accession>A0A6J6N113</accession>
<dbReference type="EMBL" id="CAEZXN010000004">
    <property type="protein sequence ID" value="CAB4686815.1"/>
    <property type="molecule type" value="Genomic_DNA"/>
</dbReference>
<dbReference type="Pfam" id="PF13279">
    <property type="entry name" value="4HBT_2"/>
    <property type="match status" value="1"/>
</dbReference>
<dbReference type="SUPFAM" id="SSF54637">
    <property type="entry name" value="Thioesterase/thiol ester dehydrase-isomerase"/>
    <property type="match status" value="1"/>
</dbReference>
<organism evidence="1">
    <name type="scientific">freshwater metagenome</name>
    <dbReference type="NCBI Taxonomy" id="449393"/>
    <lineage>
        <taxon>unclassified sequences</taxon>
        <taxon>metagenomes</taxon>
        <taxon>ecological metagenomes</taxon>
    </lineage>
</organism>
<evidence type="ECO:0000313" key="1">
    <source>
        <dbReference type="EMBL" id="CAB4679842.1"/>
    </source>
</evidence>
<evidence type="ECO:0000313" key="2">
    <source>
        <dbReference type="EMBL" id="CAB4686815.1"/>
    </source>
</evidence>
<name>A0A6J6N113_9ZZZZ</name>
<evidence type="ECO:0000313" key="3">
    <source>
        <dbReference type="EMBL" id="CAB4841286.1"/>
    </source>
</evidence>
<dbReference type="EMBL" id="CAFBAA010000005">
    <property type="protein sequence ID" value="CAB4841286.1"/>
    <property type="molecule type" value="Genomic_DNA"/>
</dbReference>
<dbReference type="InterPro" id="IPR029069">
    <property type="entry name" value="HotDog_dom_sf"/>
</dbReference>
<sequence>MPASISITRTLQWVETDASTHQHYSSGFRWAEEAEHALWRRLGFGIEIVGAIPRVAVSMEYLRRIFYGEEIVTHLRVERVGTSSCTFVFEAFVNGEIAMRGQHTCVHAPNTSGSAPWPEHVRAALLAD</sequence>
<proteinExistence type="predicted"/>
<reference evidence="1" key="1">
    <citation type="submission" date="2020-05" db="EMBL/GenBank/DDBJ databases">
        <authorList>
            <person name="Chiriac C."/>
            <person name="Salcher M."/>
            <person name="Ghai R."/>
            <person name="Kavagutti S V."/>
        </authorList>
    </citation>
    <scope>NUCLEOTIDE SEQUENCE</scope>
</reference>
<dbReference type="Gene3D" id="3.10.129.10">
    <property type="entry name" value="Hotdog Thioesterase"/>
    <property type="match status" value="1"/>
</dbReference>
<dbReference type="AlphaFoldDB" id="A0A6J6N113"/>
<evidence type="ECO:0000313" key="4">
    <source>
        <dbReference type="EMBL" id="CAB5072194.1"/>
    </source>
</evidence>